<dbReference type="STRING" id="1423751.FC38_GL000978"/>
<comment type="caution">
    <text evidence="1">The sequence shown here is derived from an EMBL/GenBank/DDBJ whole genome shotgun (WGS) entry which is preliminary data.</text>
</comment>
<dbReference type="Proteomes" id="UP000009326">
    <property type="component" value="Unassembled WGS sequence"/>
</dbReference>
<protein>
    <submittedName>
        <fullName evidence="1">Uncharacterized protein</fullName>
    </submittedName>
</protein>
<evidence type="ECO:0000313" key="1">
    <source>
        <dbReference type="EMBL" id="CCI86676.1"/>
    </source>
</evidence>
<dbReference type="EMBL" id="CAKC01000032">
    <property type="protein sequence ID" value="CCI86676.1"/>
    <property type="molecule type" value="Genomic_DNA"/>
</dbReference>
<reference evidence="1 2" key="1">
    <citation type="submission" date="2012-06" db="EMBL/GenBank/DDBJ databases">
        <title>Draft genome sequence of Lactobacillus gigeriorum CRBIP 24.85T, isolated from chicken crop.</title>
        <authorList>
            <person name="Cousin S."/>
            <person name="Ma L."/>
            <person name="Creno S."/>
            <person name="Clermont D."/>
            <person name="Loux V."/>
            <person name="Bizet C."/>
            <person name="Bouchier C."/>
        </authorList>
    </citation>
    <scope>NUCLEOTIDE SEQUENCE [LARGE SCALE GENOMIC DNA]</scope>
    <source>
        <strain evidence="2">CRBIP 24.85T</strain>
    </source>
</reference>
<proteinExistence type="predicted"/>
<dbReference type="AlphaFoldDB" id="I7LCP7"/>
<evidence type="ECO:0000313" key="2">
    <source>
        <dbReference type="Proteomes" id="UP000009326"/>
    </source>
</evidence>
<gene>
    <name evidence="1" type="ORF">BN52_08910</name>
</gene>
<name>I7LCP7_9LACO</name>
<sequence length="113" mass="13250">MMETESQYETLDLIEEITRNDGSKYFEISNIDQNGIAELAADRGLIKQVKILQVNIARTKPLMIYEEYINKTYNLQTLLNENDWKNPKWVEWDKPEGKVREAYEQVLSANHIG</sequence>
<organism evidence="1 2">
    <name type="scientific">Lactobacillus gigeriorum DSM 23908 = CRBIP 24.85</name>
    <dbReference type="NCBI Taxonomy" id="1423751"/>
    <lineage>
        <taxon>Bacteria</taxon>
        <taxon>Bacillati</taxon>
        <taxon>Bacillota</taxon>
        <taxon>Bacilli</taxon>
        <taxon>Lactobacillales</taxon>
        <taxon>Lactobacillaceae</taxon>
        <taxon>Lactobacillus</taxon>
    </lineage>
</organism>
<accession>I7LCP7</accession>